<evidence type="ECO:0000256" key="2">
    <source>
        <dbReference type="ARBA" id="ARBA00004496"/>
    </source>
</evidence>
<evidence type="ECO:0000256" key="4">
    <source>
        <dbReference type="ARBA" id="ARBA00005293"/>
    </source>
</evidence>
<dbReference type="InterPro" id="IPR004910">
    <property type="entry name" value="Yippee/Mis18/Cereblon"/>
</dbReference>
<protein>
    <recommendedName>
        <fullName evidence="6">Protein cereblon</fullName>
    </recommendedName>
    <alternativeName>
        <fullName evidence="12">Protein ohgata</fullName>
    </alternativeName>
</protein>
<comment type="similarity">
    <text evidence="4">Belongs to the CRBN family.</text>
</comment>
<dbReference type="InterPro" id="IPR034750">
    <property type="entry name" value="CULT"/>
</dbReference>
<feature type="compositionally biased region" description="Polar residues" evidence="15">
    <location>
        <begin position="259"/>
        <end position="270"/>
    </location>
</feature>
<keyword evidence="7" id="KW-0963">Cytoplasm</keyword>
<organism evidence="18 19">
    <name type="scientific">Thalictrum thalictroides</name>
    <name type="common">Rue-anemone</name>
    <name type="synonym">Anemone thalictroides</name>
    <dbReference type="NCBI Taxonomy" id="46969"/>
    <lineage>
        <taxon>Eukaryota</taxon>
        <taxon>Viridiplantae</taxon>
        <taxon>Streptophyta</taxon>
        <taxon>Embryophyta</taxon>
        <taxon>Tracheophyta</taxon>
        <taxon>Spermatophyta</taxon>
        <taxon>Magnoliopsida</taxon>
        <taxon>Ranunculales</taxon>
        <taxon>Ranunculaceae</taxon>
        <taxon>Thalictroideae</taxon>
        <taxon>Thalictrum</taxon>
    </lineage>
</organism>
<name>A0A7J6VBB9_THATH</name>
<evidence type="ECO:0000256" key="5">
    <source>
        <dbReference type="ARBA" id="ARBA00009142"/>
    </source>
</evidence>
<evidence type="ECO:0000259" key="17">
    <source>
        <dbReference type="PROSITE" id="PS51788"/>
    </source>
</evidence>
<comment type="subunit">
    <text evidence="14">Likely a component of a DCX (DDB1-CUL4-X-box) protein ligase complex. May interact with pic/DDB1.</text>
</comment>
<dbReference type="SMART" id="SM00464">
    <property type="entry name" value="LON"/>
    <property type="match status" value="1"/>
</dbReference>
<dbReference type="Pfam" id="PF02190">
    <property type="entry name" value="LON_substr_bdg"/>
    <property type="match status" value="1"/>
</dbReference>
<feature type="domain" description="Lon N-terminal" evidence="16">
    <location>
        <begin position="100"/>
        <end position="448"/>
    </location>
</feature>
<evidence type="ECO:0000313" key="18">
    <source>
        <dbReference type="EMBL" id="KAF5182379.1"/>
    </source>
</evidence>
<dbReference type="CDD" id="cd15777">
    <property type="entry name" value="CRBN_C_like"/>
    <property type="match status" value="1"/>
</dbReference>
<dbReference type="AlphaFoldDB" id="A0A7J6VBB9"/>
<dbReference type="FunFam" id="1.20.58.1480:FF:000007">
    <property type="entry name" value="Lon protease homolog"/>
    <property type="match status" value="1"/>
</dbReference>
<dbReference type="Proteomes" id="UP000554482">
    <property type="component" value="Unassembled WGS sequence"/>
</dbReference>
<reference evidence="18 19" key="1">
    <citation type="submission" date="2020-06" db="EMBL/GenBank/DDBJ databases">
        <title>Transcriptomic and genomic resources for Thalictrum thalictroides and T. hernandezii: Facilitating candidate gene discovery in an emerging model plant lineage.</title>
        <authorList>
            <person name="Arias T."/>
            <person name="Riano-Pachon D.M."/>
            <person name="Di Stilio V.S."/>
        </authorList>
    </citation>
    <scope>NUCLEOTIDE SEQUENCE [LARGE SCALE GENOMIC DNA]</scope>
    <source>
        <strain evidence="19">cv. WT478/WT964</strain>
        <tissue evidence="18">Leaves</tissue>
    </source>
</reference>
<dbReference type="InterPro" id="IPR015947">
    <property type="entry name" value="PUA-like_sf"/>
</dbReference>
<evidence type="ECO:0000256" key="10">
    <source>
        <dbReference type="ARBA" id="ARBA00022833"/>
    </source>
</evidence>
<evidence type="ECO:0000256" key="12">
    <source>
        <dbReference type="ARBA" id="ARBA00030079"/>
    </source>
</evidence>
<dbReference type="GO" id="GO:0016567">
    <property type="term" value="P:protein ubiquitination"/>
    <property type="evidence" value="ECO:0007669"/>
    <property type="project" value="UniProtKB-UniPathway"/>
</dbReference>
<dbReference type="PROSITE" id="PS51787">
    <property type="entry name" value="LON_N"/>
    <property type="match status" value="1"/>
</dbReference>
<dbReference type="PANTHER" id="PTHR14255">
    <property type="entry name" value="CEREBLON"/>
    <property type="match status" value="1"/>
</dbReference>
<accession>A0A7J6VBB9</accession>
<dbReference type="GO" id="GO:0005737">
    <property type="term" value="C:cytoplasm"/>
    <property type="evidence" value="ECO:0007669"/>
    <property type="project" value="UniProtKB-SubCell"/>
</dbReference>
<comment type="caution">
    <text evidence="18">The sequence shown here is derived from an EMBL/GenBank/DDBJ whole genome shotgun (WGS) entry which is preliminary data.</text>
</comment>
<evidence type="ECO:0000256" key="3">
    <source>
        <dbReference type="ARBA" id="ARBA00004906"/>
    </source>
</evidence>
<evidence type="ECO:0000256" key="13">
    <source>
        <dbReference type="ARBA" id="ARBA00046075"/>
    </source>
</evidence>
<evidence type="ECO:0000256" key="9">
    <source>
        <dbReference type="ARBA" id="ARBA00022786"/>
    </source>
</evidence>
<comment type="similarity">
    <text evidence="5">Belongs to the 4-toluene sulfonate uptake permease (TSUP) (TC 2.A.102) family.</text>
</comment>
<comment type="function">
    <text evidence="13">Substrate recognition component of a DCX (DDB1-CUL4-X-box) E3 protein ligase complex that mediates the ubiquitination and subsequent proteasomal degradation of target proteins. Has an essential role in mediating growth by negatively regulating insulin signaling. It also has a role in maintaining presynaptic function in the neuromuscular junction synapses of third-instar larvae.</text>
</comment>
<comment type="pathway">
    <text evidence="3">Protein modification; protein ubiquitination.</text>
</comment>
<evidence type="ECO:0000256" key="1">
    <source>
        <dbReference type="ARBA" id="ARBA00004123"/>
    </source>
</evidence>
<evidence type="ECO:0000256" key="7">
    <source>
        <dbReference type="ARBA" id="ARBA00022490"/>
    </source>
</evidence>
<dbReference type="FunFam" id="2.170.150.20:FF:000005">
    <property type="entry name" value="Blast:Protein cereblon homolog"/>
    <property type="match status" value="1"/>
</dbReference>
<dbReference type="GO" id="GO:0031464">
    <property type="term" value="C:Cul4A-RING E3 ubiquitin ligase complex"/>
    <property type="evidence" value="ECO:0007669"/>
    <property type="project" value="TreeGrafter"/>
</dbReference>
<evidence type="ECO:0000256" key="11">
    <source>
        <dbReference type="ARBA" id="ARBA00023242"/>
    </source>
</evidence>
<comment type="subcellular location">
    <subcellularLocation>
        <location evidence="2">Cytoplasm</location>
    </subcellularLocation>
    <subcellularLocation>
        <location evidence="1">Nucleus</location>
    </subcellularLocation>
</comment>
<dbReference type="InterPro" id="IPR046336">
    <property type="entry name" value="Lon_prtase_N_sf"/>
</dbReference>
<dbReference type="Pfam" id="PF03226">
    <property type="entry name" value="Yippee-Mis18"/>
    <property type="match status" value="1"/>
</dbReference>
<dbReference type="GO" id="GO:0005634">
    <property type="term" value="C:nucleus"/>
    <property type="evidence" value="ECO:0007669"/>
    <property type="project" value="UniProtKB-SubCell"/>
</dbReference>
<keyword evidence="11" id="KW-0539">Nucleus</keyword>
<dbReference type="PANTHER" id="PTHR14255:SF4">
    <property type="entry name" value="PROTEIN CEREBLON"/>
    <property type="match status" value="1"/>
</dbReference>
<dbReference type="InterPro" id="IPR003111">
    <property type="entry name" value="Lon_prtase_N"/>
</dbReference>
<evidence type="ECO:0000256" key="6">
    <source>
        <dbReference type="ARBA" id="ARBA00014394"/>
    </source>
</evidence>
<proteinExistence type="inferred from homology"/>
<keyword evidence="9" id="KW-0833">Ubl conjugation pathway</keyword>
<sequence>MEEVNRLRTRLLDNERLQIEQIRELEMEELEVEEVDYLPHFSSSEDDEDHDFIELGNNGGGRTNGVTFDMCLTSLHSYLGEVDDTHHRVAVFDGGTILSLPIFYLEGAVLFPEATLPLRVIHPRCKAALERAINQVEAPYTIGVIRAHRHATDGRLCFARVGTTAEIRQYKKLDDGSVNIVTRGQQRFHLQRSWMDVEGAPCAEVRIIQEDLPVRTPRDAFGQLASVSNLWRRSLSSSLPSNSSRAQQHVDRNEESDSDSMSQKSLVSEHSSAELRLHESPTYSGHDMTGQLTDSDEEFVLDSGYKLGRSHADDSEKSSPHNIYTKGIEVDTELGIVKQFPLGRPISKGEGQNCLAKSGSGYRAPRSFWPHWVYRMFDSYCLAQKAADKWKQTVGTPSMDDLVNKPDLLSFYIASKIPVSESTRQELLEIDGISYRLRREIELLECFDRIRCKTCLTIIAKRSDMLVMSSDGPLGAFVNPHGYVHEIMTLYKANGLALVGNPDKQYSWFPGYAWTITICTTCESQLGWLFTATKRKLKPRSFWGIRSSQVADDL</sequence>
<evidence type="ECO:0000313" key="19">
    <source>
        <dbReference type="Proteomes" id="UP000554482"/>
    </source>
</evidence>
<keyword evidence="8" id="KW-0479">Metal-binding</keyword>
<dbReference type="GO" id="GO:0046872">
    <property type="term" value="F:metal ion binding"/>
    <property type="evidence" value="ECO:0007669"/>
    <property type="project" value="UniProtKB-KW"/>
</dbReference>
<dbReference type="OrthoDB" id="267517at2759"/>
<dbReference type="UniPathway" id="UPA00143"/>
<dbReference type="Gene3D" id="1.20.58.1480">
    <property type="match status" value="1"/>
</dbReference>
<evidence type="ECO:0000256" key="15">
    <source>
        <dbReference type="SAM" id="MobiDB-lite"/>
    </source>
</evidence>
<gene>
    <name evidence="18" type="ORF">FRX31_028034</name>
</gene>
<evidence type="ECO:0000256" key="14">
    <source>
        <dbReference type="ARBA" id="ARBA00046796"/>
    </source>
</evidence>
<keyword evidence="10" id="KW-0862">Zinc</keyword>
<dbReference type="PROSITE" id="PS51788">
    <property type="entry name" value="CULT"/>
    <property type="match status" value="1"/>
</dbReference>
<dbReference type="Gene3D" id="2.30.130.40">
    <property type="entry name" value="LON domain-like"/>
    <property type="match status" value="1"/>
</dbReference>
<evidence type="ECO:0000259" key="16">
    <source>
        <dbReference type="PROSITE" id="PS51787"/>
    </source>
</evidence>
<keyword evidence="19" id="KW-1185">Reference proteome</keyword>
<evidence type="ECO:0000256" key="8">
    <source>
        <dbReference type="ARBA" id="ARBA00022723"/>
    </source>
</evidence>
<feature type="domain" description="CULT" evidence="17">
    <location>
        <begin position="447"/>
        <end position="554"/>
    </location>
</feature>
<feature type="region of interest" description="Disordered" evidence="15">
    <location>
        <begin position="237"/>
        <end position="293"/>
    </location>
</feature>
<dbReference type="Gene3D" id="2.170.150.20">
    <property type="entry name" value="Peptide methionine sulfoxide reductase"/>
    <property type="match status" value="1"/>
</dbReference>
<dbReference type="SUPFAM" id="SSF88697">
    <property type="entry name" value="PUA domain-like"/>
    <property type="match status" value="2"/>
</dbReference>
<dbReference type="EMBL" id="JABWDY010034816">
    <property type="protein sequence ID" value="KAF5182379.1"/>
    <property type="molecule type" value="Genomic_DNA"/>
</dbReference>